<evidence type="ECO:0008006" key="3">
    <source>
        <dbReference type="Google" id="ProtNLM"/>
    </source>
</evidence>
<dbReference type="InterPro" id="IPR032675">
    <property type="entry name" value="LRR_dom_sf"/>
</dbReference>
<dbReference type="Proteomes" id="UP000294933">
    <property type="component" value="Unassembled WGS sequence"/>
</dbReference>
<proteinExistence type="predicted"/>
<organism evidence="1 2">
    <name type="scientific">Rickenella mellea</name>
    <dbReference type="NCBI Taxonomy" id="50990"/>
    <lineage>
        <taxon>Eukaryota</taxon>
        <taxon>Fungi</taxon>
        <taxon>Dikarya</taxon>
        <taxon>Basidiomycota</taxon>
        <taxon>Agaricomycotina</taxon>
        <taxon>Agaricomycetes</taxon>
        <taxon>Hymenochaetales</taxon>
        <taxon>Rickenellaceae</taxon>
        <taxon>Rickenella</taxon>
    </lineage>
</organism>
<protein>
    <recommendedName>
        <fullName evidence="3">F-box domain-containing protein</fullName>
    </recommendedName>
</protein>
<gene>
    <name evidence="1" type="ORF">BD410DRAFT_789443</name>
</gene>
<dbReference type="Gene3D" id="3.80.10.10">
    <property type="entry name" value="Ribonuclease Inhibitor"/>
    <property type="match status" value="1"/>
</dbReference>
<reference evidence="1 2" key="1">
    <citation type="submission" date="2018-06" db="EMBL/GenBank/DDBJ databases">
        <title>A transcriptomic atlas of mushroom development highlights an independent origin of complex multicellularity.</title>
        <authorList>
            <consortium name="DOE Joint Genome Institute"/>
            <person name="Krizsan K."/>
            <person name="Almasi E."/>
            <person name="Merenyi Z."/>
            <person name="Sahu N."/>
            <person name="Viragh M."/>
            <person name="Koszo T."/>
            <person name="Mondo S."/>
            <person name="Kiss B."/>
            <person name="Balint B."/>
            <person name="Kues U."/>
            <person name="Barry K."/>
            <person name="Hegedus J.C."/>
            <person name="Henrissat B."/>
            <person name="Johnson J."/>
            <person name="Lipzen A."/>
            <person name="Ohm R."/>
            <person name="Nagy I."/>
            <person name="Pangilinan J."/>
            <person name="Yan J."/>
            <person name="Xiong Y."/>
            <person name="Grigoriev I.V."/>
            <person name="Hibbett D.S."/>
            <person name="Nagy L.G."/>
        </authorList>
    </citation>
    <scope>NUCLEOTIDE SEQUENCE [LARGE SCALE GENOMIC DNA]</scope>
    <source>
        <strain evidence="1 2">SZMC22713</strain>
    </source>
</reference>
<sequence length="386" mass="44463">MPPSLPTELWKTIFRYATSADAGPHPGITHAKHDAHWFVVFENENLEKMETKFALRRVSHRFRRIALEFLYEFVSIDKPHQGEKLVEMMKEQSSNGEDGPCEWIRFLFVRRSSARIVTEILSLCRSLKGFSWNPHFTQTRPKNWKAAQEEMIQNIPTNLRFLHWNERVPFKTFATFLQKASASLQNISASGVQAHRLHQHPSPSASYPCLTHLHFDDPSLFHWLQAVTWEMEIPSLKELNLSGLHSGVEFPRVFRDAGKSLRVLQLGRHVHLMPPFLSHILDACANLEELYYHTGTGDGYVDDTPLWHSDVAHMKMQKVAIYASMAKHMAVSMLLHYFGPISKTRFPSLNPVIIYDSSSGPLIPNQYSVLMRRVSEDFRSAEISEM</sequence>
<evidence type="ECO:0000313" key="1">
    <source>
        <dbReference type="EMBL" id="TDL21702.1"/>
    </source>
</evidence>
<accession>A0A4Y7Q3I9</accession>
<keyword evidence="2" id="KW-1185">Reference proteome</keyword>
<evidence type="ECO:0000313" key="2">
    <source>
        <dbReference type="Proteomes" id="UP000294933"/>
    </source>
</evidence>
<name>A0A4Y7Q3I9_9AGAM</name>
<dbReference type="OrthoDB" id="3256525at2759"/>
<dbReference type="AlphaFoldDB" id="A0A4Y7Q3I9"/>
<dbReference type="VEuPathDB" id="FungiDB:BD410DRAFT_789443"/>
<dbReference type="EMBL" id="ML170179">
    <property type="protein sequence ID" value="TDL21702.1"/>
    <property type="molecule type" value="Genomic_DNA"/>
</dbReference>
<dbReference type="SUPFAM" id="SSF52047">
    <property type="entry name" value="RNI-like"/>
    <property type="match status" value="1"/>
</dbReference>